<keyword evidence="9" id="KW-1185">Reference proteome</keyword>
<dbReference type="PANTHER" id="PTHR35795:SF1">
    <property type="entry name" value="BIS(5'-NUCLEOSYL)-TETRAPHOSPHATASE, SYMMETRICAL"/>
    <property type="match status" value="1"/>
</dbReference>
<evidence type="ECO:0000256" key="4">
    <source>
        <dbReference type="ARBA" id="ARBA00022801"/>
    </source>
</evidence>
<dbReference type="PROSITE" id="PS51831">
    <property type="entry name" value="HD"/>
    <property type="match status" value="1"/>
</dbReference>
<dbReference type="InterPro" id="IPR006674">
    <property type="entry name" value="HD_domain"/>
</dbReference>
<evidence type="ECO:0000313" key="8">
    <source>
        <dbReference type="EMBL" id="MBE5040293.1"/>
    </source>
</evidence>
<dbReference type="InterPro" id="IPR051094">
    <property type="entry name" value="Diverse_Catalytic_Enzymes"/>
</dbReference>
<accession>A0A9D5LYE8</accession>
<keyword evidence="3" id="KW-0547">Nucleotide-binding</keyword>
<feature type="domain" description="HD" evidence="7">
    <location>
        <begin position="18"/>
        <end position="134"/>
    </location>
</feature>
<dbReference type="EMBL" id="JADCKB010000013">
    <property type="protein sequence ID" value="MBE5040293.1"/>
    <property type="molecule type" value="Genomic_DNA"/>
</dbReference>
<reference evidence="8" key="1">
    <citation type="submission" date="2020-10" db="EMBL/GenBank/DDBJ databases">
        <title>ChiBAC.</title>
        <authorList>
            <person name="Zenner C."/>
            <person name="Hitch T.C.A."/>
            <person name="Clavel T."/>
        </authorList>
    </citation>
    <scope>NUCLEOTIDE SEQUENCE</scope>
    <source>
        <strain evidence="8">DSM 107454</strain>
    </source>
</reference>
<proteinExistence type="predicted"/>
<keyword evidence="5" id="KW-0408">Iron</keyword>
<dbReference type="Gene3D" id="1.10.3210.10">
    <property type="entry name" value="Hypothetical protein af1432"/>
    <property type="match status" value="1"/>
</dbReference>
<dbReference type="AlphaFoldDB" id="A0A9D5LYE8"/>
<organism evidence="8 9">
    <name type="scientific">Ructibacterium gallinarum</name>
    <dbReference type="NCBI Taxonomy" id="2779355"/>
    <lineage>
        <taxon>Bacteria</taxon>
        <taxon>Bacillati</taxon>
        <taxon>Bacillota</taxon>
        <taxon>Clostridia</taxon>
        <taxon>Eubacteriales</taxon>
        <taxon>Oscillospiraceae</taxon>
        <taxon>Ructibacterium</taxon>
    </lineage>
</organism>
<evidence type="ECO:0000256" key="3">
    <source>
        <dbReference type="ARBA" id="ARBA00022741"/>
    </source>
</evidence>
<comment type="catalytic activity">
    <reaction evidence="6">
        <text>P(1),P(4)-bis(5'-adenosyl) tetraphosphate + H2O = 2 ADP + 2 H(+)</text>
        <dbReference type="Rhea" id="RHEA:24252"/>
        <dbReference type="ChEBI" id="CHEBI:15377"/>
        <dbReference type="ChEBI" id="CHEBI:15378"/>
        <dbReference type="ChEBI" id="CHEBI:58141"/>
        <dbReference type="ChEBI" id="CHEBI:456216"/>
        <dbReference type="EC" id="3.6.1.41"/>
    </reaction>
</comment>
<dbReference type="Proteomes" id="UP000806542">
    <property type="component" value="Unassembled WGS sequence"/>
</dbReference>
<dbReference type="InterPro" id="IPR005249">
    <property type="entry name" value="YqeK"/>
</dbReference>
<dbReference type="NCBIfam" id="TIGR00488">
    <property type="entry name" value="bis(5'-nucleosyl)-tetraphosphatase (symmetrical) YqeK"/>
    <property type="match status" value="1"/>
</dbReference>
<dbReference type="GO" id="GO:0008803">
    <property type="term" value="F:bis(5'-nucleosyl)-tetraphosphatase (symmetrical) activity"/>
    <property type="evidence" value="ECO:0007669"/>
    <property type="project" value="UniProtKB-EC"/>
</dbReference>
<sequence>METEKICRYLQSMLSEKRYRHSLGVAEEGKRLAQYYGANPEKAYLAGLVHDCAKEIDFGQAAELLRKRYGITPDSISVQQPKLLHGPLGACVAQSEFEIYDPEILDAIRYHTTGKANMSLLAKIIYIADYIEPNREFDGVDQLRSTAYSDIDQAIIDGLDFTICDLIKKHFTIHPDTVHCRNDLLMARQKLRKDETQNGKEYL</sequence>
<dbReference type="SMART" id="SM00471">
    <property type="entry name" value="HDc"/>
    <property type="match status" value="1"/>
</dbReference>
<dbReference type="Pfam" id="PF01966">
    <property type="entry name" value="HD"/>
    <property type="match status" value="1"/>
</dbReference>
<evidence type="ECO:0000313" key="9">
    <source>
        <dbReference type="Proteomes" id="UP000806542"/>
    </source>
</evidence>
<evidence type="ECO:0000256" key="6">
    <source>
        <dbReference type="ARBA" id="ARBA00049417"/>
    </source>
</evidence>
<dbReference type="PANTHER" id="PTHR35795">
    <property type="entry name" value="SLR1885 PROTEIN"/>
    <property type="match status" value="1"/>
</dbReference>
<keyword evidence="2" id="KW-0479">Metal-binding</keyword>
<evidence type="ECO:0000259" key="7">
    <source>
        <dbReference type="PROSITE" id="PS51831"/>
    </source>
</evidence>
<dbReference type="GO" id="GO:0000166">
    <property type="term" value="F:nucleotide binding"/>
    <property type="evidence" value="ECO:0007669"/>
    <property type="project" value="UniProtKB-KW"/>
</dbReference>
<dbReference type="InterPro" id="IPR003607">
    <property type="entry name" value="HD/PDEase_dom"/>
</dbReference>
<evidence type="ECO:0000256" key="1">
    <source>
        <dbReference type="ARBA" id="ARBA00012506"/>
    </source>
</evidence>
<comment type="caution">
    <text evidence="8">The sequence shown here is derived from an EMBL/GenBank/DDBJ whole genome shotgun (WGS) entry which is preliminary data.</text>
</comment>
<dbReference type="EC" id="3.6.1.41" evidence="1"/>
<gene>
    <name evidence="8" type="primary">yqeK</name>
    <name evidence="8" type="ORF">INF28_07435</name>
</gene>
<keyword evidence="4 8" id="KW-0378">Hydrolase</keyword>
<dbReference type="GO" id="GO:0046872">
    <property type="term" value="F:metal ion binding"/>
    <property type="evidence" value="ECO:0007669"/>
    <property type="project" value="UniProtKB-KW"/>
</dbReference>
<dbReference type="SUPFAM" id="SSF109604">
    <property type="entry name" value="HD-domain/PDEase-like"/>
    <property type="match status" value="1"/>
</dbReference>
<dbReference type="InterPro" id="IPR006675">
    <property type="entry name" value="HDIG_dom"/>
</dbReference>
<protein>
    <recommendedName>
        <fullName evidence="1">bis(5'-nucleosyl)-tetraphosphatase (symmetrical)</fullName>
        <ecNumber evidence="1">3.6.1.41</ecNumber>
    </recommendedName>
</protein>
<dbReference type="CDD" id="cd00077">
    <property type="entry name" value="HDc"/>
    <property type="match status" value="1"/>
</dbReference>
<evidence type="ECO:0000256" key="5">
    <source>
        <dbReference type="ARBA" id="ARBA00023004"/>
    </source>
</evidence>
<evidence type="ECO:0000256" key="2">
    <source>
        <dbReference type="ARBA" id="ARBA00022723"/>
    </source>
</evidence>
<dbReference type="NCBIfam" id="TIGR00277">
    <property type="entry name" value="HDIG"/>
    <property type="match status" value="1"/>
</dbReference>
<name>A0A9D5LYE8_9FIRM</name>